<evidence type="ECO:0000256" key="1">
    <source>
        <dbReference type="ARBA" id="ARBA00004245"/>
    </source>
</evidence>
<comment type="similarity">
    <text evidence="10">Belongs to the TRAFAC class myosin-kinesin ATPase superfamily. Kinesin family. KIN-5/BimC subfamily.</text>
</comment>
<dbReference type="AlphaFoldDB" id="A0A8J4VB60"/>
<dbReference type="GO" id="GO:0003777">
    <property type="term" value="F:microtubule motor activity"/>
    <property type="evidence" value="ECO:0007669"/>
    <property type="project" value="InterPro"/>
</dbReference>
<comment type="subcellular location">
    <subcellularLocation>
        <location evidence="1">Cytoplasm</location>
        <location evidence="1">Cytoskeleton</location>
    </subcellularLocation>
</comment>
<dbReference type="SUPFAM" id="SSF52540">
    <property type="entry name" value="P-loop containing nucleoside triphosphate hydrolases"/>
    <property type="match status" value="1"/>
</dbReference>
<dbReference type="PRINTS" id="PR00380">
    <property type="entry name" value="KINESINHEAVY"/>
</dbReference>
<evidence type="ECO:0000256" key="11">
    <source>
        <dbReference type="PROSITE-ProRule" id="PRU00283"/>
    </source>
</evidence>
<keyword evidence="9" id="KW-0206">Cytoskeleton</keyword>
<dbReference type="InterPro" id="IPR036961">
    <property type="entry name" value="Kinesin_motor_dom_sf"/>
</dbReference>
<protein>
    <recommendedName>
        <fullName evidence="12">Kinesin-like protein</fullName>
    </recommendedName>
</protein>
<dbReference type="GO" id="GO:0008017">
    <property type="term" value="F:microtubule binding"/>
    <property type="evidence" value="ECO:0007669"/>
    <property type="project" value="InterPro"/>
</dbReference>
<evidence type="ECO:0000256" key="6">
    <source>
        <dbReference type="ARBA" id="ARBA00022840"/>
    </source>
</evidence>
<feature type="binding site" evidence="11">
    <location>
        <begin position="92"/>
        <end position="99"/>
    </location>
    <ligand>
        <name>ATP</name>
        <dbReference type="ChEBI" id="CHEBI:30616"/>
    </ligand>
</feature>
<dbReference type="Proteomes" id="UP000695562">
    <property type="component" value="Unassembled WGS sequence"/>
</dbReference>
<evidence type="ECO:0000256" key="8">
    <source>
        <dbReference type="ARBA" id="ARBA00023175"/>
    </source>
</evidence>
<dbReference type="PANTHER" id="PTHR47968">
    <property type="entry name" value="CENTROMERE PROTEIN E"/>
    <property type="match status" value="1"/>
</dbReference>
<proteinExistence type="inferred from homology"/>
<dbReference type="SMART" id="SM00129">
    <property type="entry name" value="KISc"/>
    <property type="match status" value="1"/>
</dbReference>
<dbReference type="GO" id="GO:0005524">
    <property type="term" value="F:ATP binding"/>
    <property type="evidence" value="ECO:0007669"/>
    <property type="project" value="UniProtKB-UniRule"/>
</dbReference>
<dbReference type="Pfam" id="PF00225">
    <property type="entry name" value="Kinesin"/>
    <property type="match status" value="1"/>
</dbReference>
<evidence type="ECO:0000256" key="4">
    <source>
        <dbReference type="ARBA" id="ARBA00022701"/>
    </source>
</evidence>
<keyword evidence="17" id="KW-1185">Reference proteome</keyword>
<keyword evidence="6 11" id="KW-0067">ATP-binding</keyword>
<sequence length="891" mass="100726">MATSCNIRVMCRFRPLNEREKQIKENLNVISFPDPKQVVITQSNNGQPPQLIPFTFDRVFPPTSTQDEVFETVHDTITDVLSGYNGTIFAYGQTGSGKTYTMFGPDNCTDTPEEWGIIPRSNLLIFNSIAQDTSSNEFSIKCSFLEIYMENIQDLLNPKNNSKNIKIRESKANGIWIEGLTEEYVGDENDIMELIAFGEQSRSVAKTKMNQRSSRSHSILIITIEQKSQDGSVKKGKLNLVDLAGSEKVSKTGAEGQTLEEAKKINQSLSLLGNCIHALTDLKREHIPFRDSKLTRLLQDSLGGNTKTTLMVTGSPHFSNVEETLSTLKFGARAKTIKNSVKVNQQKSAAELQAIVNALTKELGTLKMYSLGLENLVNYFKSPNYIPGSPIPKELEPKLIESSPSSTSTPSTIPTQTLPKSTSTPSNLSSQSKASNRHSVSLRPPSPLTSTSNSNGTKNYRNSIALSTSIDSNNSTPTSIHNSFDSELDSSTTSSNNNLFDPLAIVEMSIEIDKMKEENQILIDKFREEISEITIRCENLEQELIDTKQELQQSKGISEESQKTLLREQSSIKEIERNLRLENHNQKLELGLLEQRLEDLKLVACQVSQYLERKKAADYFDIGLDIPNQSTINNDQEEYNIEDIIRNLSEDEVLSMQVKLHLQNKAYQLEQKINQLESDHLTAENEIQQLRIKFLKLNNNNGADNINDDNELSNNINLNNDNNNIILDDLKNLKIINEKQLQEFNKFKEEMNIKMALNQNQIVALQNENQSWQNKLIQEKNLKQTSINQQMELGVKLNVTIKEYEDKQEQYKNQITLVENENLILVNRVAELELYSNELKDELASTQRLLASRKVVKIIRGDEKSMKKALESKVEFANLKSSLKKTGRSLF</sequence>
<feature type="coiled-coil region" evidence="13">
    <location>
        <begin position="505"/>
        <end position="557"/>
    </location>
</feature>
<comment type="caution">
    <text evidence="16">The sequence shown here is derived from an EMBL/GenBank/DDBJ whole genome shotgun (WGS) entry which is preliminary data.</text>
</comment>
<evidence type="ECO:0000259" key="15">
    <source>
        <dbReference type="PROSITE" id="PS50067"/>
    </source>
</evidence>
<dbReference type="InterPro" id="IPR019821">
    <property type="entry name" value="Kinesin_motor_CS"/>
</dbReference>
<evidence type="ECO:0000256" key="14">
    <source>
        <dbReference type="SAM" id="MobiDB-lite"/>
    </source>
</evidence>
<keyword evidence="2" id="KW-0813">Transport</keyword>
<feature type="compositionally biased region" description="Low complexity" evidence="14">
    <location>
        <begin position="483"/>
        <end position="498"/>
    </location>
</feature>
<evidence type="ECO:0000256" key="5">
    <source>
        <dbReference type="ARBA" id="ARBA00022741"/>
    </source>
</evidence>
<dbReference type="PROSITE" id="PS50067">
    <property type="entry name" value="KINESIN_MOTOR_2"/>
    <property type="match status" value="1"/>
</dbReference>
<gene>
    <name evidence="16" type="ORF">CYY_000826</name>
</gene>
<organism evidence="16 17">
    <name type="scientific">Polysphondylium violaceum</name>
    <dbReference type="NCBI Taxonomy" id="133409"/>
    <lineage>
        <taxon>Eukaryota</taxon>
        <taxon>Amoebozoa</taxon>
        <taxon>Evosea</taxon>
        <taxon>Eumycetozoa</taxon>
        <taxon>Dictyostelia</taxon>
        <taxon>Dictyosteliales</taxon>
        <taxon>Dictyosteliaceae</taxon>
        <taxon>Polysphondylium</taxon>
    </lineage>
</organism>
<dbReference type="GO" id="GO:0007018">
    <property type="term" value="P:microtubule-based movement"/>
    <property type="evidence" value="ECO:0007669"/>
    <property type="project" value="InterPro"/>
</dbReference>
<keyword evidence="4 12" id="KW-0493">Microtubule</keyword>
<keyword evidence="5 11" id="KW-0547">Nucleotide-binding</keyword>
<dbReference type="EMBL" id="AJWJ01000017">
    <property type="protein sequence ID" value="KAF2077864.1"/>
    <property type="molecule type" value="Genomic_DNA"/>
</dbReference>
<dbReference type="FunFam" id="3.40.850.10:FF:000019">
    <property type="entry name" value="Kinesin-like protein KIN-5D"/>
    <property type="match status" value="1"/>
</dbReference>
<reference evidence="16" key="1">
    <citation type="submission" date="2020-01" db="EMBL/GenBank/DDBJ databases">
        <title>Development of genomics and gene disruption for Polysphondylium violaceum indicates a role for the polyketide synthase stlB in stalk morphogenesis.</title>
        <authorList>
            <person name="Narita B."/>
            <person name="Kawabe Y."/>
            <person name="Kin K."/>
            <person name="Saito T."/>
            <person name="Gibbs R."/>
            <person name="Kuspa A."/>
            <person name="Muzny D."/>
            <person name="Queller D."/>
            <person name="Richards S."/>
            <person name="Strassman J."/>
            <person name="Sucgang R."/>
            <person name="Worley K."/>
            <person name="Schaap P."/>
        </authorList>
    </citation>
    <scope>NUCLEOTIDE SEQUENCE</scope>
    <source>
        <strain evidence="16">QSvi11</strain>
    </source>
</reference>
<feature type="domain" description="Kinesin motor" evidence="15">
    <location>
        <begin position="6"/>
        <end position="337"/>
    </location>
</feature>
<dbReference type="GO" id="GO:0007010">
    <property type="term" value="P:cytoskeleton organization"/>
    <property type="evidence" value="ECO:0007669"/>
    <property type="project" value="UniProtKB-ARBA"/>
</dbReference>
<evidence type="ECO:0000256" key="12">
    <source>
        <dbReference type="RuleBase" id="RU000394"/>
    </source>
</evidence>
<evidence type="ECO:0000256" key="2">
    <source>
        <dbReference type="ARBA" id="ARBA00022448"/>
    </source>
</evidence>
<evidence type="ECO:0000313" key="17">
    <source>
        <dbReference type="Proteomes" id="UP000695562"/>
    </source>
</evidence>
<dbReference type="OrthoDB" id="3176171at2759"/>
<dbReference type="InterPro" id="IPR001752">
    <property type="entry name" value="Kinesin_motor_dom"/>
</dbReference>
<feature type="coiled-coil region" evidence="13">
    <location>
        <begin position="659"/>
        <end position="700"/>
    </location>
</feature>
<dbReference type="InterPro" id="IPR027417">
    <property type="entry name" value="P-loop_NTPase"/>
</dbReference>
<dbReference type="Gene3D" id="3.40.850.10">
    <property type="entry name" value="Kinesin motor domain"/>
    <property type="match status" value="1"/>
</dbReference>
<dbReference type="PANTHER" id="PTHR47968:SF36">
    <property type="entry name" value="KINESIN HEAVY CHAIN ISOFORM X1"/>
    <property type="match status" value="1"/>
</dbReference>
<evidence type="ECO:0000256" key="9">
    <source>
        <dbReference type="ARBA" id="ARBA00023212"/>
    </source>
</evidence>
<evidence type="ECO:0000256" key="3">
    <source>
        <dbReference type="ARBA" id="ARBA00022490"/>
    </source>
</evidence>
<evidence type="ECO:0000256" key="10">
    <source>
        <dbReference type="ARBA" id="ARBA00034704"/>
    </source>
</evidence>
<keyword evidence="8 11" id="KW-0505">Motor protein</keyword>
<name>A0A8J4VB60_9MYCE</name>
<evidence type="ECO:0000256" key="13">
    <source>
        <dbReference type="SAM" id="Coils"/>
    </source>
</evidence>
<evidence type="ECO:0000256" key="7">
    <source>
        <dbReference type="ARBA" id="ARBA00023054"/>
    </source>
</evidence>
<feature type="compositionally biased region" description="Polar residues" evidence="14">
    <location>
        <begin position="456"/>
        <end position="482"/>
    </location>
</feature>
<feature type="coiled-coil region" evidence="13">
    <location>
        <begin position="730"/>
        <end position="849"/>
    </location>
</feature>
<feature type="compositionally biased region" description="Low complexity" evidence="14">
    <location>
        <begin position="402"/>
        <end position="455"/>
    </location>
</feature>
<keyword evidence="7 13" id="KW-0175">Coiled coil</keyword>
<dbReference type="PROSITE" id="PS00411">
    <property type="entry name" value="KINESIN_MOTOR_1"/>
    <property type="match status" value="1"/>
</dbReference>
<keyword evidence="3" id="KW-0963">Cytoplasm</keyword>
<dbReference type="InterPro" id="IPR027640">
    <property type="entry name" value="Kinesin-like_fam"/>
</dbReference>
<evidence type="ECO:0000313" key="16">
    <source>
        <dbReference type="EMBL" id="KAF2077864.1"/>
    </source>
</evidence>
<dbReference type="GO" id="GO:0005874">
    <property type="term" value="C:microtubule"/>
    <property type="evidence" value="ECO:0007669"/>
    <property type="project" value="UniProtKB-KW"/>
</dbReference>
<feature type="region of interest" description="Disordered" evidence="14">
    <location>
        <begin position="400"/>
        <end position="498"/>
    </location>
</feature>
<accession>A0A8J4VB60</accession>